<sequence>MPSATSRTYYTLSKVVIDVESFRTALHLPRPENYSKIPSEEKCKSIHERLGVDDEKDDDKEDTDDEEDAEDERMNLPPIKITQSLGERLTRVEKDVANMKHIITLGEDDDMVIDDTPPKSPSDNPPVPPPPSSNASPPSHPPPCTPSPPFGSPPQ</sequence>
<feature type="compositionally biased region" description="Basic and acidic residues" evidence="1">
    <location>
        <begin position="38"/>
        <end position="53"/>
    </location>
</feature>
<evidence type="ECO:0000256" key="1">
    <source>
        <dbReference type="SAM" id="MobiDB-lite"/>
    </source>
</evidence>
<feature type="region of interest" description="Disordered" evidence="1">
    <location>
        <begin position="103"/>
        <end position="155"/>
    </location>
</feature>
<evidence type="ECO:0000313" key="2">
    <source>
        <dbReference type="EMBL" id="CAI9279871.1"/>
    </source>
</evidence>
<protein>
    <submittedName>
        <fullName evidence="2">Uncharacterized protein</fullName>
    </submittedName>
</protein>
<proteinExistence type="predicted"/>
<dbReference type="EMBL" id="OX465080">
    <property type="protein sequence ID" value="CAI9279871.1"/>
    <property type="molecule type" value="Genomic_DNA"/>
</dbReference>
<evidence type="ECO:0000313" key="3">
    <source>
        <dbReference type="Proteomes" id="UP001177003"/>
    </source>
</evidence>
<dbReference type="Proteomes" id="UP001177003">
    <property type="component" value="Chromosome 4"/>
</dbReference>
<name>A0AA35YTK1_LACSI</name>
<reference evidence="2" key="1">
    <citation type="submission" date="2023-04" db="EMBL/GenBank/DDBJ databases">
        <authorList>
            <person name="Vijverberg K."/>
            <person name="Xiong W."/>
            <person name="Schranz E."/>
        </authorList>
    </citation>
    <scope>NUCLEOTIDE SEQUENCE</scope>
</reference>
<dbReference type="AlphaFoldDB" id="A0AA35YTK1"/>
<feature type="region of interest" description="Disordered" evidence="1">
    <location>
        <begin position="30"/>
        <end position="85"/>
    </location>
</feature>
<feature type="compositionally biased region" description="Pro residues" evidence="1">
    <location>
        <begin position="118"/>
        <end position="155"/>
    </location>
</feature>
<keyword evidence="3" id="KW-1185">Reference proteome</keyword>
<accession>A0AA35YTK1</accession>
<feature type="compositionally biased region" description="Acidic residues" evidence="1">
    <location>
        <begin position="54"/>
        <end position="71"/>
    </location>
</feature>
<gene>
    <name evidence="2" type="ORF">LSALG_LOCUS19647</name>
</gene>
<organism evidence="2 3">
    <name type="scientific">Lactuca saligna</name>
    <name type="common">Willowleaf lettuce</name>
    <dbReference type="NCBI Taxonomy" id="75948"/>
    <lineage>
        <taxon>Eukaryota</taxon>
        <taxon>Viridiplantae</taxon>
        <taxon>Streptophyta</taxon>
        <taxon>Embryophyta</taxon>
        <taxon>Tracheophyta</taxon>
        <taxon>Spermatophyta</taxon>
        <taxon>Magnoliopsida</taxon>
        <taxon>eudicotyledons</taxon>
        <taxon>Gunneridae</taxon>
        <taxon>Pentapetalae</taxon>
        <taxon>asterids</taxon>
        <taxon>campanulids</taxon>
        <taxon>Asterales</taxon>
        <taxon>Asteraceae</taxon>
        <taxon>Cichorioideae</taxon>
        <taxon>Cichorieae</taxon>
        <taxon>Lactucinae</taxon>
        <taxon>Lactuca</taxon>
    </lineage>
</organism>